<dbReference type="Proteomes" id="UP001153365">
    <property type="component" value="Unassembled WGS sequence"/>
</dbReference>
<name>A0AAV0BIG3_PHAPC</name>
<dbReference type="AlphaFoldDB" id="A0AAV0BIG3"/>
<dbReference type="EMBL" id="CALTRL010005826">
    <property type="protein sequence ID" value="CAH7687029.1"/>
    <property type="molecule type" value="Genomic_DNA"/>
</dbReference>
<evidence type="ECO:0000313" key="1">
    <source>
        <dbReference type="EMBL" id="CAH7687029.1"/>
    </source>
</evidence>
<gene>
    <name evidence="1" type="ORF">PPACK8108_LOCUS21752</name>
</gene>
<protein>
    <submittedName>
        <fullName evidence="1">Uncharacterized protein</fullName>
    </submittedName>
</protein>
<reference evidence="1" key="1">
    <citation type="submission" date="2022-06" db="EMBL/GenBank/DDBJ databases">
        <authorList>
            <consortium name="SYNGENTA / RWTH Aachen University"/>
        </authorList>
    </citation>
    <scope>NUCLEOTIDE SEQUENCE</scope>
</reference>
<proteinExistence type="predicted"/>
<sequence length="212" mass="24269">MSRIQWMLVCQELKRRIARITVQFVKCVDIVQNSIKSTDNRRRARGDDVVCELIDFWPTLGAGGVVVEMDQGEERVGMDFSEEGDRSSRKKRLKLEEIELQKFDKSFEENREIWMGSGRRMEKWMEAGSTVKSERCLFIKNEEEDEEGQKDKMTAGTLESCGVVGQPCTCQGELKTCAGIRVNPETHVKLGALNWGVHHIPTRSVLYILINK</sequence>
<keyword evidence="2" id="KW-1185">Reference proteome</keyword>
<organism evidence="1 2">
    <name type="scientific">Phakopsora pachyrhizi</name>
    <name type="common">Asian soybean rust disease fungus</name>
    <dbReference type="NCBI Taxonomy" id="170000"/>
    <lineage>
        <taxon>Eukaryota</taxon>
        <taxon>Fungi</taxon>
        <taxon>Dikarya</taxon>
        <taxon>Basidiomycota</taxon>
        <taxon>Pucciniomycotina</taxon>
        <taxon>Pucciniomycetes</taxon>
        <taxon>Pucciniales</taxon>
        <taxon>Phakopsoraceae</taxon>
        <taxon>Phakopsora</taxon>
    </lineage>
</organism>
<comment type="caution">
    <text evidence="1">The sequence shown here is derived from an EMBL/GenBank/DDBJ whole genome shotgun (WGS) entry which is preliminary data.</text>
</comment>
<evidence type="ECO:0000313" key="2">
    <source>
        <dbReference type="Proteomes" id="UP001153365"/>
    </source>
</evidence>
<accession>A0AAV0BIG3</accession>